<dbReference type="InterPro" id="IPR011009">
    <property type="entry name" value="Kinase-like_dom_sf"/>
</dbReference>
<dbReference type="Gene3D" id="3.80.10.10">
    <property type="entry name" value="Ribonuclease Inhibitor"/>
    <property type="match status" value="1"/>
</dbReference>
<evidence type="ECO:0000256" key="9">
    <source>
        <dbReference type="ARBA" id="ARBA00047899"/>
    </source>
</evidence>
<evidence type="ECO:0000259" key="11">
    <source>
        <dbReference type="Pfam" id="PF07714"/>
    </source>
</evidence>
<dbReference type="InterPro" id="IPR001245">
    <property type="entry name" value="Ser-Thr/Tyr_kinase_cat_dom"/>
</dbReference>
<evidence type="ECO:0000256" key="8">
    <source>
        <dbReference type="ARBA" id="ARBA00023136"/>
    </source>
</evidence>
<keyword evidence="6" id="KW-0677">Repeat</keyword>
<accession>A0AAW1WD84</accession>
<feature type="domain" description="Malectin-like" evidence="12">
    <location>
        <begin position="1"/>
        <end position="108"/>
    </location>
</feature>
<keyword evidence="14" id="KW-1185">Reference proteome</keyword>
<comment type="catalytic activity">
    <reaction evidence="10">
        <text>L-seryl-[protein] + ATP = O-phospho-L-seryl-[protein] + ADP + H(+)</text>
        <dbReference type="Rhea" id="RHEA:17989"/>
        <dbReference type="Rhea" id="RHEA-COMP:9863"/>
        <dbReference type="Rhea" id="RHEA-COMP:11604"/>
        <dbReference type="ChEBI" id="CHEBI:15378"/>
        <dbReference type="ChEBI" id="CHEBI:29999"/>
        <dbReference type="ChEBI" id="CHEBI:30616"/>
        <dbReference type="ChEBI" id="CHEBI:83421"/>
        <dbReference type="ChEBI" id="CHEBI:456216"/>
        <dbReference type="EC" id="2.7.11.1"/>
    </reaction>
</comment>
<dbReference type="Proteomes" id="UP001457282">
    <property type="component" value="Unassembled WGS sequence"/>
</dbReference>
<dbReference type="SUPFAM" id="SSF52058">
    <property type="entry name" value="L domain-like"/>
    <property type="match status" value="1"/>
</dbReference>
<keyword evidence="7" id="KW-1133">Transmembrane helix</keyword>
<evidence type="ECO:0000256" key="7">
    <source>
        <dbReference type="ARBA" id="ARBA00022989"/>
    </source>
</evidence>
<evidence type="ECO:0000256" key="3">
    <source>
        <dbReference type="ARBA" id="ARBA00022614"/>
    </source>
</evidence>
<evidence type="ECO:0000256" key="5">
    <source>
        <dbReference type="ARBA" id="ARBA00022729"/>
    </source>
</evidence>
<comment type="caution">
    <text evidence="13">The sequence shown here is derived from an EMBL/GenBank/DDBJ whole genome shotgun (WGS) entry which is preliminary data.</text>
</comment>
<dbReference type="FunFam" id="3.80.10.10:FF:000129">
    <property type="entry name" value="Leucine-rich repeat receptor-like kinase"/>
    <property type="match status" value="1"/>
</dbReference>
<evidence type="ECO:0000259" key="12">
    <source>
        <dbReference type="Pfam" id="PF12819"/>
    </source>
</evidence>
<keyword evidence="3" id="KW-0433">Leucine-rich repeat</keyword>
<comment type="subcellular location">
    <subcellularLocation>
        <location evidence="1">Membrane</location>
        <topology evidence="1">Single-pass membrane protein</topology>
    </subcellularLocation>
</comment>
<dbReference type="InterPro" id="IPR032675">
    <property type="entry name" value="LRR_dom_sf"/>
</dbReference>
<sequence>MSTAATPKNASNPLDIFWFADDNTTEYYIYMHFADVEKLQRNHSRQFNITMNRKNFYGPFIPDYLHTGTIYNTRALKGSESQIYDFSMFMVGNSTVPPILNAYEVYAVKNMSESETNQEDIAAITNIKSTYNIEKNWQGDPCTPQIFIWEGLNCSYPENDSPRIISLTLSSSGLTGDIPPSISNLKMIKLCKCIYFLKMDLSNNNLEGPIPDFLSLLVNLSVINLENNNLTGSVPLGLMEKMNNGSLTLSFCENPDLNGIVSCKEKEKKKKHSFRIPAVVNCSRYHLSGRLNEKSDVYSFGIVLLEIVTSRPILSKTQEIVHISQWVSSMVLKGDIYSIVDPRLGKKFNVNSVWKVVEIAMACASPNAIKRPTMSQVAAELNEYDETNSIAMLRPTLR</sequence>
<proteinExistence type="predicted"/>
<name>A0AAW1WD84_RUBAR</name>
<dbReference type="PANTHER" id="PTHR45631">
    <property type="entry name" value="OS07G0107800 PROTEIN-RELATED"/>
    <property type="match status" value="1"/>
</dbReference>
<keyword evidence="5" id="KW-0732">Signal</keyword>
<dbReference type="Pfam" id="PF12819">
    <property type="entry name" value="Malectin_like"/>
    <property type="match status" value="1"/>
</dbReference>
<reference evidence="13 14" key="1">
    <citation type="journal article" date="2023" name="G3 (Bethesda)">
        <title>A chromosome-length genome assembly and annotation of blackberry (Rubus argutus, cv. 'Hillquist').</title>
        <authorList>
            <person name="Bruna T."/>
            <person name="Aryal R."/>
            <person name="Dudchenko O."/>
            <person name="Sargent D.J."/>
            <person name="Mead D."/>
            <person name="Buti M."/>
            <person name="Cavallini A."/>
            <person name="Hytonen T."/>
            <person name="Andres J."/>
            <person name="Pham M."/>
            <person name="Weisz D."/>
            <person name="Mascagni F."/>
            <person name="Usai G."/>
            <person name="Natali L."/>
            <person name="Bassil N."/>
            <person name="Fernandez G.E."/>
            <person name="Lomsadze A."/>
            <person name="Armour M."/>
            <person name="Olukolu B."/>
            <person name="Poorten T."/>
            <person name="Britton C."/>
            <person name="Davik J."/>
            <person name="Ashrafi H."/>
            <person name="Aiden E.L."/>
            <person name="Borodovsky M."/>
            <person name="Worthington M."/>
        </authorList>
    </citation>
    <scope>NUCLEOTIDE SEQUENCE [LARGE SCALE GENOMIC DNA]</scope>
    <source>
        <strain evidence="13">PI 553951</strain>
    </source>
</reference>
<dbReference type="Pfam" id="PF00560">
    <property type="entry name" value="LRR_1"/>
    <property type="match status" value="3"/>
</dbReference>
<dbReference type="AlphaFoldDB" id="A0AAW1WD84"/>
<comment type="catalytic activity">
    <reaction evidence="9">
        <text>L-threonyl-[protein] + ATP = O-phospho-L-threonyl-[protein] + ADP + H(+)</text>
        <dbReference type="Rhea" id="RHEA:46608"/>
        <dbReference type="Rhea" id="RHEA-COMP:11060"/>
        <dbReference type="Rhea" id="RHEA-COMP:11605"/>
        <dbReference type="ChEBI" id="CHEBI:15378"/>
        <dbReference type="ChEBI" id="CHEBI:30013"/>
        <dbReference type="ChEBI" id="CHEBI:30616"/>
        <dbReference type="ChEBI" id="CHEBI:61977"/>
        <dbReference type="ChEBI" id="CHEBI:456216"/>
        <dbReference type="EC" id="2.7.11.1"/>
    </reaction>
</comment>
<evidence type="ECO:0000256" key="4">
    <source>
        <dbReference type="ARBA" id="ARBA00022692"/>
    </source>
</evidence>
<evidence type="ECO:0000313" key="14">
    <source>
        <dbReference type="Proteomes" id="UP001457282"/>
    </source>
</evidence>
<evidence type="ECO:0000256" key="6">
    <source>
        <dbReference type="ARBA" id="ARBA00022737"/>
    </source>
</evidence>
<gene>
    <name evidence="13" type="ORF">M0R45_031183</name>
</gene>
<dbReference type="SUPFAM" id="SSF56112">
    <property type="entry name" value="Protein kinase-like (PK-like)"/>
    <property type="match status" value="1"/>
</dbReference>
<organism evidence="13 14">
    <name type="scientific">Rubus argutus</name>
    <name type="common">Southern blackberry</name>
    <dbReference type="NCBI Taxonomy" id="59490"/>
    <lineage>
        <taxon>Eukaryota</taxon>
        <taxon>Viridiplantae</taxon>
        <taxon>Streptophyta</taxon>
        <taxon>Embryophyta</taxon>
        <taxon>Tracheophyta</taxon>
        <taxon>Spermatophyta</taxon>
        <taxon>Magnoliopsida</taxon>
        <taxon>eudicotyledons</taxon>
        <taxon>Gunneridae</taxon>
        <taxon>Pentapetalae</taxon>
        <taxon>rosids</taxon>
        <taxon>fabids</taxon>
        <taxon>Rosales</taxon>
        <taxon>Rosaceae</taxon>
        <taxon>Rosoideae</taxon>
        <taxon>Rosoideae incertae sedis</taxon>
        <taxon>Rubus</taxon>
    </lineage>
</organism>
<dbReference type="PANTHER" id="PTHR45631:SF202">
    <property type="entry name" value="SENESCENCE-INDUCED RECEPTOR-LIKE SERINE_THREONINE-PROTEIN KINASE"/>
    <property type="match status" value="1"/>
</dbReference>
<dbReference type="InterPro" id="IPR024788">
    <property type="entry name" value="Malectin-like_Carb-bd_dom"/>
</dbReference>
<evidence type="ECO:0000313" key="13">
    <source>
        <dbReference type="EMBL" id="KAK9922734.1"/>
    </source>
</evidence>
<evidence type="ECO:0000256" key="10">
    <source>
        <dbReference type="ARBA" id="ARBA00048679"/>
    </source>
</evidence>
<dbReference type="GO" id="GO:0016020">
    <property type="term" value="C:membrane"/>
    <property type="evidence" value="ECO:0007669"/>
    <property type="project" value="UniProtKB-SubCell"/>
</dbReference>
<evidence type="ECO:0000256" key="1">
    <source>
        <dbReference type="ARBA" id="ARBA00004167"/>
    </source>
</evidence>
<keyword evidence="8" id="KW-0472">Membrane</keyword>
<dbReference type="EC" id="2.7.11.1" evidence="2"/>
<dbReference type="Gene3D" id="1.10.510.10">
    <property type="entry name" value="Transferase(Phosphotransferase) domain 1"/>
    <property type="match status" value="1"/>
</dbReference>
<protein>
    <recommendedName>
        <fullName evidence="2">non-specific serine/threonine protein kinase</fullName>
        <ecNumber evidence="2">2.7.11.1</ecNumber>
    </recommendedName>
</protein>
<dbReference type="GO" id="GO:0004672">
    <property type="term" value="F:protein kinase activity"/>
    <property type="evidence" value="ECO:0007669"/>
    <property type="project" value="InterPro"/>
</dbReference>
<dbReference type="Pfam" id="PF07714">
    <property type="entry name" value="PK_Tyr_Ser-Thr"/>
    <property type="match status" value="1"/>
</dbReference>
<keyword evidence="4" id="KW-0812">Transmembrane</keyword>
<feature type="domain" description="Serine-threonine/tyrosine-protein kinase catalytic" evidence="11">
    <location>
        <begin position="288"/>
        <end position="381"/>
    </location>
</feature>
<dbReference type="InterPro" id="IPR001611">
    <property type="entry name" value="Leu-rich_rpt"/>
</dbReference>
<evidence type="ECO:0000256" key="2">
    <source>
        <dbReference type="ARBA" id="ARBA00012513"/>
    </source>
</evidence>
<dbReference type="EMBL" id="JBEDUW010000006">
    <property type="protein sequence ID" value="KAK9922734.1"/>
    <property type="molecule type" value="Genomic_DNA"/>
</dbReference>